<reference evidence="2" key="1">
    <citation type="journal article" date="2014" name="Int. J. Syst. Evol. Microbiol.">
        <title>Complete genome of a new Firmicutes species belonging to the dominant human colonic microbiota ('Ruminococcus bicirculans') reveals two chromosomes and a selective capacity to utilize plant glucans.</title>
        <authorList>
            <consortium name="NISC Comparative Sequencing Program"/>
            <person name="Wegmann U."/>
            <person name="Louis P."/>
            <person name="Goesmann A."/>
            <person name="Henrissat B."/>
            <person name="Duncan S.H."/>
            <person name="Flint H.J."/>
        </authorList>
    </citation>
    <scope>NUCLEOTIDE SEQUENCE</scope>
    <source>
        <strain evidence="2">KCTC 62575</strain>
    </source>
</reference>
<accession>A0A371YPZ6</accession>
<dbReference type="OrthoDB" id="7069252at2"/>
<feature type="chain" id="PRO_5016763028" evidence="1">
    <location>
        <begin position="25"/>
        <end position="228"/>
    </location>
</feature>
<dbReference type="Gene3D" id="2.20.110.10">
    <property type="entry name" value="Histone H3 K4-specific methyltransferase SET7/9 N-terminal domain"/>
    <property type="match status" value="1"/>
</dbReference>
<organism evidence="3 4">
    <name type="scientific">Acinetobacter sichuanensis</name>
    <dbReference type="NCBI Taxonomy" id="2136183"/>
    <lineage>
        <taxon>Bacteria</taxon>
        <taxon>Pseudomonadati</taxon>
        <taxon>Pseudomonadota</taxon>
        <taxon>Gammaproteobacteria</taxon>
        <taxon>Moraxellales</taxon>
        <taxon>Moraxellaceae</taxon>
        <taxon>Acinetobacter</taxon>
    </lineage>
</organism>
<evidence type="ECO:0000313" key="3">
    <source>
        <dbReference type="EMBL" id="RFC83550.1"/>
    </source>
</evidence>
<reference evidence="2" key="4">
    <citation type="submission" date="2024-09" db="EMBL/GenBank/DDBJ databases">
        <authorList>
            <person name="Sun Q."/>
            <person name="Mori K."/>
        </authorList>
    </citation>
    <scope>NUCLEOTIDE SEQUENCE</scope>
    <source>
        <strain evidence="2">KCTC 62575</strain>
    </source>
</reference>
<keyword evidence="5" id="KW-1185">Reference proteome</keyword>
<name>A0A371YPZ6_9GAMM</name>
<dbReference type="InterPro" id="IPR011652">
    <property type="entry name" value="MORN_2"/>
</dbReference>
<keyword evidence="1" id="KW-0732">Signal</keyword>
<evidence type="ECO:0000256" key="1">
    <source>
        <dbReference type="SAM" id="SignalP"/>
    </source>
</evidence>
<reference evidence="3 4" key="2">
    <citation type="submission" date="2018-08" db="EMBL/GenBank/DDBJ databases">
        <title>The draft genome of Acinetobacter sichuanensis strain WCHAc060041.</title>
        <authorList>
            <person name="Qin J."/>
            <person name="Feng Y."/>
            <person name="Zong Z."/>
        </authorList>
    </citation>
    <scope>NUCLEOTIDE SEQUENCE [LARGE SCALE GENOMIC DNA]</scope>
    <source>
        <strain evidence="3 4">WCHAc060041</strain>
    </source>
</reference>
<dbReference type="RefSeq" id="WP_107008194.1">
    <property type="nucleotide sequence ID" value="NZ_JAVIDQ010000004.1"/>
</dbReference>
<evidence type="ECO:0000313" key="2">
    <source>
        <dbReference type="EMBL" id="MFC2994438.1"/>
    </source>
</evidence>
<dbReference type="EMBL" id="PYIX02000015">
    <property type="protein sequence ID" value="RFC83550.1"/>
    <property type="molecule type" value="Genomic_DNA"/>
</dbReference>
<dbReference type="Pfam" id="PF07661">
    <property type="entry name" value="MORN_2"/>
    <property type="match status" value="2"/>
</dbReference>
<dbReference type="PROSITE" id="PS51257">
    <property type="entry name" value="PROKAR_LIPOPROTEIN"/>
    <property type="match status" value="1"/>
</dbReference>
<dbReference type="AlphaFoldDB" id="A0A371YPZ6"/>
<dbReference type="Proteomes" id="UP000240957">
    <property type="component" value="Unassembled WGS sequence"/>
</dbReference>
<dbReference type="EMBL" id="JBHRSF010000007">
    <property type="protein sequence ID" value="MFC2994438.1"/>
    <property type="molecule type" value="Genomic_DNA"/>
</dbReference>
<feature type="signal peptide" evidence="1">
    <location>
        <begin position="1"/>
        <end position="24"/>
    </location>
</feature>
<evidence type="ECO:0000313" key="5">
    <source>
        <dbReference type="Proteomes" id="UP001595455"/>
    </source>
</evidence>
<comment type="caution">
    <text evidence="3">The sequence shown here is derived from an EMBL/GenBank/DDBJ whole genome shotgun (WGS) entry which is preliminary data.</text>
</comment>
<proteinExistence type="predicted"/>
<reference evidence="5" key="3">
    <citation type="journal article" date="2019" name="Int. J. Syst. Evol. Microbiol.">
        <title>The Global Catalogue of Microorganisms (GCM) 10K type strain sequencing project: providing services to taxonomists for standard genome sequencing and annotation.</title>
        <authorList>
            <consortium name="The Broad Institute Genomics Platform"/>
            <consortium name="The Broad Institute Genome Sequencing Center for Infectious Disease"/>
            <person name="Wu L."/>
            <person name="Ma J."/>
        </authorList>
    </citation>
    <scope>NUCLEOTIDE SEQUENCE [LARGE SCALE GENOMIC DNA]</scope>
    <source>
        <strain evidence="5">KCTC 62575</strain>
    </source>
</reference>
<protein>
    <submittedName>
        <fullName evidence="3">Membrane-binding protein</fullName>
    </submittedName>
    <submittedName>
        <fullName evidence="2">Toxin-antitoxin system YwqK family antitoxin</fullName>
    </submittedName>
</protein>
<dbReference type="Proteomes" id="UP001595455">
    <property type="component" value="Unassembled WGS sequence"/>
</dbReference>
<sequence length="228" mass="26211">MMYKFKQIFLVSLLGLAFTGCSNLQTINQNTIPTEYKQQLSTSEAIIAYFDKDASEGEEYDSGYSATPTEDGFYRKLLGRDKDGRFLVQDFYQKNNKQQTSPFWIKEPLALRSFDIIFTDGPITTYFENGQVSSVSNYKEGVEVGLSKTFYHNGQQAFEYEIADPEVNSYKIKFWYENGKPAVEGSVVYKDEQSIYDAKAWDRQGQAVTDNTQINDIVEDIYKKTDEE</sequence>
<evidence type="ECO:0000313" key="4">
    <source>
        <dbReference type="Proteomes" id="UP000240957"/>
    </source>
</evidence>
<dbReference type="SUPFAM" id="SSF82185">
    <property type="entry name" value="Histone H3 K4-specific methyltransferase SET7/9 N-terminal domain"/>
    <property type="match status" value="1"/>
</dbReference>
<gene>
    <name evidence="2" type="ORF">ACFODO_03965</name>
    <name evidence="3" type="ORF">C9E89_010380</name>
</gene>